<proteinExistence type="evidence at transcript level"/>
<accession>F2CQW8</accession>
<name>F2CQW8_HORVV</name>
<dbReference type="AlphaFoldDB" id="F2CQW8"/>
<sequence length="114" mass="12484">MAGRMGRPTTLAAVHVTIGAPGLGFGTIGPEMRLGDIHALYRVALSGHHLCHMAMAPSTPSDCPFFADMYCLTLGKLFVESLMLGSWKIFVCLRGVRRVAFAENNPRQSLYRVF</sequence>
<reference evidence="1" key="1">
    <citation type="journal article" date="2011" name="Plant Physiol.">
        <title>Comprehensive sequence analysis of 24,783 barley full-length cDNAs derived from 12 clone libraries.</title>
        <authorList>
            <person name="Matsumoto T."/>
            <person name="Tanaka T."/>
            <person name="Sakai H."/>
            <person name="Amano N."/>
            <person name="Kanamori H."/>
            <person name="Kurita K."/>
            <person name="Kikuta A."/>
            <person name="Kamiya K."/>
            <person name="Yamamoto M."/>
            <person name="Ikawa H."/>
            <person name="Fujii N."/>
            <person name="Hori K."/>
            <person name="Itoh T."/>
            <person name="Sato K."/>
        </authorList>
    </citation>
    <scope>NUCLEOTIDE SEQUENCE</scope>
    <source>
        <tissue evidence="1">Leaf</tissue>
    </source>
</reference>
<evidence type="ECO:0000313" key="1">
    <source>
        <dbReference type="EMBL" id="BAJ85239.1"/>
    </source>
</evidence>
<protein>
    <submittedName>
        <fullName evidence="1">Predicted protein</fullName>
    </submittedName>
</protein>
<dbReference type="EMBL" id="AK354020">
    <property type="protein sequence ID" value="BAJ85239.1"/>
    <property type="molecule type" value="mRNA"/>
</dbReference>
<organism evidence="1">
    <name type="scientific">Hordeum vulgare subsp. vulgare</name>
    <name type="common">Domesticated barley</name>
    <dbReference type="NCBI Taxonomy" id="112509"/>
    <lineage>
        <taxon>Eukaryota</taxon>
        <taxon>Viridiplantae</taxon>
        <taxon>Streptophyta</taxon>
        <taxon>Embryophyta</taxon>
        <taxon>Tracheophyta</taxon>
        <taxon>Spermatophyta</taxon>
        <taxon>Magnoliopsida</taxon>
        <taxon>Liliopsida</taxon>
        <taxon>Poales</taxon>
        <taxon>Poaceae</taxon>
        <taxon>BOP clade</taxon>
        <taxon>Pooideae</taxon>
        <taxon>Triticodae</taxon>
        <taxon>Triticeae</taxon>
        <taxon>Hordeinae</taxon>
        <taxon>Hordeum</taxon>
    </lineage>
</organism>